<dbReference type="Proteomes" id="UP000013750">
    <property type="component" value="Unassembled WGS sequence"/>
</dbReference>
<organism evidence="2 4">
    <name type="scientific">Enterococcus gilvus ATCC BAA-350</name>
    <dbReference type="NCBI Taxonomy" id="1158614"/>
    <lineage>
        <taxon>Bacteria</taxon>
        <taxon>Bacillati</taxon>
        <taxon>Bacillota</taxon>
        <taxon>Bacilli</taxon>
        <taxon>Lactobacillales</taxon>
        <taxon>Enterococcaceae</taxon>
        <taxon>Enterococcus</taxon>
    </lineage>
</organism>
<dbReference type="PATRIC" id="fig|1158614.3.peg.2863"/>
<name>R2XXU3_9ENTE</name>
<evidence type="ECO:0000313" key="4">
    <source>
        <dbReference type="Proteomes" id="UP000013750"/>
    </source>
</evidence>
<sequence length="51" mass="5796">MFDYDTAMADTESHIFVNVSQNTDKDSPDNLEGWGDDGEKINNRNDSQRMA</sequence>
<keyword evidence="5" id="KW-1185">Reference proteome</keyword>
<dbReference type="EMBL" id="ASWH01000001">
    <property type="protein sequence ID" value="EOW81787.1"/>
    <property type="molecule type" value="Genomic_DNA"/>
</dbReference>
<feature type="region of interest" description="Disordered" evidence="1">
    <location>
        <begin position="18"/>
        <end position="51"/>
    </location>
</feature>
<reference evidence="3 5" key="2">
    <citation type="submission" date="2013-03" db="EMBL/GenBank/DDBJ databases">
        <title>The Genome Sequence of Enterococcus gilvus ATCC BAA-350 (PacBio/Illumina hybrid assembly).</title>
        <authorList>
            <consortium name="The Broad Institute Genomics Platform"/>
            <consortium name="The Broad Institute Genome Sequencing Center for Infectious Disease"/>
            <person name="Earl A."/>
            <person name="Russ C."/>
            <person name="Gilmore M."/>
            <person name="Surin D."/>
            <person name="Walker B."/>
            <person name="Young S."/>
            <person name="Zeng Q."/>
            <person name="Gargeya S."/>
            <person name="Fitzgerald M."/>
            <person name="Haas B."/>
            <person name="Abouelleil A."/>
            <person name="Allen A.W."/>
            <person name="Alvarado L."/>
            <person name="Arachchi H.M."/>
            <person name="Berlin A.M."/>
            <person name="Chapman S.B."/>
            <person name="Gainer-Dewar J."/>
            <person name="Goldberg J."/>
            <person name="Griggs A."/>
            <person name="Gujja S."/>
            <person name="Hansen M."/>
            <person name="Howarth C."/>
            <person name="Imamovic A."/>
            <person name="Ireland A."/>
            <person name="Larimer J."/>
            <person name="McCowan C."/>
            <person name="Murphy C."/>
            <person name="Pearson M."/>
            <person name="Poon T.W."/>
            <person name="Priest M."/>
            <person name="Roberts A."/>
            <person name="Saif S."/>
            <person name="Shea T."/>
            <person name="Sisk P."/>
            <person name="Sykes S."/>
            <person name="Wortman J."/>
            <person name="Nusbaum C."/>
            <person name="Birren B."/>
        </authorList>
    </citation>
    <scope>NUCLEOTIDE SEQUENCE [LARGE SCALE GENOMIC DNA]</scope>
    <source>
        <strain evidence="3 5">ATCC BAA-350</strain>
    </source>
</reference>
<evidence type="ECO:0000313" key="5">
    <source>
        <dbReference type="Proteomes" id="UP000014160"/>
    </source>
</evidence>
<protein>
    <submittedName>
        <fullName evidence="2">Uncharacterized protein</fullName>
    </submittedName>
</protein>
<dbReference type="HOGENOM" id="CLU_214827_0_0_9"/>
<evidence type="ECO:0000313" key="2">
    <source>
        <dbReference type="EMBL" id="EOI54837.1"/>
    </source>
</evidence>
<gene>
    <name evidence="3" type="ORF">I592_01087</name>
    <name evidence="2" type="ORF">UKC_02874</name>
</gene>
<proteinExistence type="predicted"/>
<dbReference type="Proteomes" id="UP000014160">
    <property type="component" value="Unassembled WGS sequence"/>
</dbReference>
<dbReference type="RefSeq" id="WP_010781241.1">
    <property type="nucleotide sequence ID" value="NZ_ASWH01000001.1"/>
</dbReference>
<evidence type="ECO:0000313" key="3">
    <source>
        <dbReference type="EMBL" id="EOW81787.1"/>
    </source>
</evidence>
<evidence type="ECO:0000256" key="1">
    <source>
        <dbReference type="SAM" id="MobiDB-lite"/>
    </source>
</evidence>
<reference evidence="2 4" key="1">
    <citation type="submission" date="2013-02" db="EMBL/GenBank/DDBJ databases">
        <title>The Genome Sequence of Enterococcus gilvus ATCC BAA-350.</title>
        <authorList>
            <consortium name="The Broad Institute Genome Sequencing Platform"/>
            <consortium name="The Broad Institute Genome Sequencing Center for Infectious Disease"/>
            <person name="Earl A.M."/>
            <person name="Gilmore M.S."/>
            <person name="Lebreton F."/>
            <person name="Walker B."/>
            <person name="Young S.K."/>
            <person name="Zeng Q."/>
            <person name="Gargeya S."/>
            <person name="Fitzgerald M."/>
            <person name="Haas B."/>
            <person name="Abouelleil A."/>
            <person name="Alvarado L."/>
            <person name="Arachchi H.M."/>
            <person name="Berlin A.M."/>
            <person name="Chapman S.B."/>
            <person name="Dewar J."/>
            <person name="Goldberg J."/>
            <person name="Griggs A."/>
            <person name="Gujja S."/>
            <person name="Hansen M."/>
            <person name="Howarth C."/>
            <person name="Imamovic A."/>
            <person name="Larimer J."/>
            <person name="McCowan C."/>
            <person name="Murphy C."/>
            <person name="Neiman D."/>
            <person name="Pearson M."/>
            <person name="Priest M."/>
            <person name="Roberts A."/>
            <person name="Saif S."/>
            <person name="Shea T."/>
            <person name="Sisk P."/>
            <person name="Sykes S."/>
            <person name="Wortman J."/>
            <person name="Nusbaum C."/>
            <person name="Birren B."/>
        </authorList>
    </citation>
    <scope>NUCLEOTIDE SEQUENCE [LARGE SCALE GENOMIC DNA]</scope>
    <source>
        <strain evidence="2 4">ATCC BAA-350</strain>
    </source>
</reference>
<feature type="compositionally biased region" description="Basic and acidic residues" evidence="1">
    <location>
        <begin position="37"/>
        <end position="51"/>
    </location>
</feature>
<accession>R2XXU3</accession>
<comment type="caution">
    <text evidence="2">The sequence shown here is derived from an EMBL/GenBank/DDBJ whole genome shotgun (WGS) entry which is preliminary data.</text>
</comment>
<dbReference type="AlphaFoldDB" id="R2XXU3"/>
<dbReference type="EMBL" id="AJDQ01000009">
    <property type="protein sequence ID" value="EOI54837.1"/>
    <property type="molecule type" value="Genomic_DNA"/>
</dbReference>
<dbReference type="eggNOG" id="ENOG50307X2">
    <property type="taxonomic scope" value="Bacteria"/>
</dbReference>